<reference evidence="1 2" key="1">
    <citation type="journal article" date="2017" name="Int. J. Syst. Evol. Microbiol.">
        <title>Desulfovibrio senegalensis sp. nov., a mesophilic sulfate reducer isolated from marine sediment.</title>
        <authorList>
            <person name="Thioye A."/>
            <person name="Gam Z.B.A."/>
            <person name="Mbengue M."/>
            <person name="Cayol J.L."/>
            <person name="Joseph-Bartoli M."/>
            <person name="Toure-Kane C."/>
            <person name="Labat M."/>
        </authorList>
    </citation>
    <scope>NUCLEOTIDE SEQUENCE [LARGE SCALE GENOMIC DNA]</scope>
    <source>
        <strain evidence="1 2">DSM 101509</strain>
    </source>
</reference>
<proteinExistence type="predicted"/>
<organism evidence="1 2">
    <name type="scientific">Pseudodesulfovibrio senegalensis</name>
    <dbReference type="NCBI Taxonomy" id="1721087"/>
    <lineage>
        <taxon>Bacteria</taxon>
        <taxon>Pseudomonadati</taxon>
        <taxon>Thermodesulfobacteriota</taxon>
        <taxon>Desulfovibrionia</taxon>
        <taxon>Desulfovibrionales</taxon>
        <taxon>Desulfovibrionaceae</taxon>
    </lineage>
</organism>
<evidence type="ECO:0000313" key="1">
    <source>
        <dbReference type="EMBL" id="KAB1443559.1"/>
    </source>
</evidence>
<dbReference type="RefSeq" id="WP_151149931.1">
    <property type="nucleotide sequence ID" value="NZ_WAIE01000001.1"/>
</dbReference>
<keyword evidence="2" id="KW-1185">Reference proteome</keyword>
<name>A0A6N6N8G4_9BACT</name>
<dbReference type="AlphaFoldDB" id="A0A6N6N8G4"/>
<comment type="caution">
    <text evidence="1">The sequence shown here is derived from an EMBL/GenBank/DDBJ whole genome shotgun (WGS) entry which is preliminary data.</text>
</comment>
<sequence>MIKHILAEQVLPGWIASLVDAEDHIKCQEALRAEFEQRVEALGLSLSKEAYRDSQIHGDCREFQRLSLFVKYHASYGACGLCTKKHWLAIWTFPNGKGPTNEIEFAREVAKAFDRRYQDLGILSLPPEWWQI</sequence>
<evidence type="ECO:0000313" key="2">
    <source>
        <dbReference type="Proteomes" id="UP000438699"/>
    </source>
</evidence>
<accession>A0A6N6N8G4</accession>
<dbReference type="Proteomes" id="UP000438699">
    <property type="component" value="Unassembled WGS sequence"/>
</dbReference>
<protein>
    <submittedName>
        <fullName evidence="1">Uncharacterized protein</fullName>
    </submittedName>
</protein>
<dbReference type="OrthoDB" id="5464973at2"/>
<gene>
    <name evidence="1" type="ORF">F8A88_04750</name>
</gene>
<dbReference type="EMBL" id="WAIE01000001">
    <property type="protein sequence ID" value="KAB1443559.1"/>
    <property type="molecule type" value="Genomic_DNA"/>
</dbReference>